<evidence type="ECO:0000313" key="2">
    <source>
        <dbReference type="EMBL" id="KAK7833223.1"/>
    </source>
</evidence>
<gene>
    <name evidence="2" type="primary">RPPL1_22</name>
    <name evidence="2" type="ORF">CFP56_025715</name>
</gene>
<proteinExistence type="predicted"/>
<protein>
    <submittedName>
        <fullName evidence="2">Disease resistance rpp13-like protein 1</fullName>
    </submittedName>
</protein>
<accession>A0AAW0K1X4</accession>
<dbReference type="AlphaFoldDB" id="A0AAW0K1X4"/>
<dbReference type="InterPro" id="IPR056789">
    <property type="entry name" value="LRR_R13L1-DRL21"/>
</dbReference>
<dbReference type="Pfam" id="PF25019">
    <property type="entry name" value="LRR_R13L1-DRL21"/>
    <property type="match status" value="1"/>
</dbReference>
<dbReference type="InterPro" id="IPR032675">
    <property type="entry name" value="LRR_dom_sf"/>
</dbReference>
<dbReference type="Gene3D" id="3.80.10.10">
    <property type="entry name" value="Ribonuclease Inhibitor"/>
    <property type="match status" value="1"/>
</dbReference>
<reference evidence="2 3" key="1">
    <citation type="journal article" date="2018" name="Sci. Data">
        <title>The draft genome sequence of cork oak.</title>
        <authorList>
            <person name="Ramos A.M."/>
            <person name="Usie A."/>
            <person name="Barbosa P."/>
            <person name="Barros P.M."/>
            <person name="Capote T."/>
            <person name="Chaves I."/>
            <person name="Simoes F."/>
            <person name="Abreu I."/>
            <person name="Carrasquinho I."/>
            <person name="Faro C."/>
            <person name="Guimaraes J.B."/>
            <person name="Mendonca D."/>
            <person name="Nobrega F."/>
            <person name="Rodrigues L."/>
            <person name="Saibo N.J.M."/>
            <person name="Varela M.C."/>
            <person name="Egas C."/>
            <person name="Matos J."/>
            <person name="Miguel C.M."/>
            <person name="Oliveira M.M."/>
            <person name="Ricardo C.P."/>
            <person name="Goncalves S."/>
        </authorList>
    </citation>
    <scope>NUCLEOTIDE SEQUENCE [LARGE SCALE GENOMIC DNA]</scope>
    <source>
        <strain evidence="3">cv. HL8</strain>
    </source>
</reference>
<organism evidence="2 3">
    <name type="scientific">Quercus suber</name>
    <name type="common">Cork oak</name>
    <dbReference type="NCBI Taxonomy" id="58331"/>
    <lineage>
        <taxon>Eukaryota</taxon>
        <taxon>Viridiplantae</taxon>
        <taxon>Streptophyta</taxon>
        <taxon>Embryophyta</taxon>
        <taxon>Tracheophyta</taxon>
        <taxon>Spermatophyta</taxon>
        <taxon>Magnoliopsida</taxon>
        <taxon>eudicotyledons</taxon>
        <taxon>Gunneridae</taxon>
        <taxon>Pentapetalae</taxon>
        <taxon>rosids</taxon>
        <taxon>fabids</taxon>
        <taxon>Fagales</taxon>
        <taxon>Fagaceae</taxon>
        <taxon>Quercus</taxon>
    </lineage>
</organism>
<feature type="domain" description="R13L1/DRL21-like LRR repeat region" evidence="1">
    <location>
        <begin position="1"/>
        <end position="122"/>
    </location>
</feature>
<keyword evidence="3" id="KW-1185">Reference proteome</keyword>
<evidence type="ECO:0000313" key="3">
    <source>
        <dbReference type="Proteomes" id="UP000237347"/>
    </source>
</evidence>
<dbReference type="PANTHER" id="PTHR47186:SF3">
    <property type="entry name" value="OS09G0267800 PROTEIN"/>
    <property type="match status" value="1"/>
</dbReference>
<sequence length="185" mass="21597">MKELGPLKNLKGEINIYCLEKVEDEEEAKIAKLKEKEIFELGLYSSYDREEDMYYDKDEKPHPNLKSLTIKFYEGKKFPSWVGLSSLYHNLIELNLKYCMECEEVPTLGQLSSLRVLEIDYMVKLFNLQTLRIECPDLIKLPEDLSNLINLRHICIIDCENAAAPKNMGRLTCRQTFLDFCMGQD</sequence>
<dbReference type="PANTHER" id="PTHR47186">
    <property type="entry name" value="LEUCINE-RICH REPEAT-CONTAINING PROTEIN 57"/>
    <property type="match status" value="1"/>
</dbReference>
<dbReference type="Proteomes" id="UP000237347">
    <property type="component" value="Unassembled WGS sequence"/>
</dbReference>
<dbReference type="SUPFAM" id="SSF52058">
    <property type="entry name" value="L domain-like"/>
    <property type="match status" value="1"/>
</dbReference>
<name>A0AAW0K1X4_QUESU</name>
<comment type="caution">
    <text evidence="2">The sequence shown here is derived from an EMBL/GenBank/DDBJ whole genome shotgun (WGS) entry which is preliminary data.</text>
</comment>
<evidence type="ECO:0000259" key="1">
    <source>
        <dbReference type="Pfam" id="PF25019"/>
    </source>
</evidence>
<dbReference type="EMBL" id="PKMF04000409">
    <property type="protein sequence ID" value="KAK7833223.1"/>
    <property type="molecule type" value="Genomic_DNA"/>
</dbReference>